<gene>
    <name evidence="3" type="ORF">EVAR_456_1</name>
</gene>
<accession>A0A4C1SAJ3</accession>
<keyword evidence="4" id="KW-1185">Reference proteome</keyword>
<organism evidence="3 4">
    <name type="scientific">Eumeta variegata</name>
    <name type="common">Bagworm moth</name>
    <name type="synonym">Eumeta japonica</name>
    <dbReference type="NCBI Taxonomy" id="151549"/>
    <lineage>
        <taxon>Eukaryota</taxon>
        <taxon>Metazoa</taxon>
        <taxon>Ecdysozoa</taxon>
        <taxon>Arthropoda</taxon>
        <taxon>Hexapoda</taxon>
        <taxon>Insecta</taxon>
        <taxon>Pterygota</taxon>
        <taxon>Neoptera</taxon>
        <taxon>Endopterygota</taxon>
        <taxon>Lepidoptera</taxon>
        <taxon>Glossata</taxon>
        <taxon>Ditrysia</taxon>
        <taxon>Tineoidea</taxon>
        <taxon>Psychidae</taxon>
        <taxon>Oiketicinae</taxon>
        <taxon>Eumeta</taxon>
    </lineage>
</organism>
<evidence type="ECO:0000313" key="4">
    <source>
        <dbReference type="Proteomes" id="UP000299102"/>
    </source>
</evidence>
<dbReference type="OrthoDB" id="6159398at2759"/>
<dbReference type="AlphaFoldDB" id="A0A4C1SAJ3"/>
<keyword evidence="2" id="KW-0812">Transmembrane</keyword>
<dbReference type="EMBL" id="BGZK01000002">
    <property type="protein sequence ID" value="GBO99134.1"/>
    <property type="molecule type" value="Genomic_DNA"/>
</dbReference>
<keyword evidence="2" id="KW-1133">Transmembrane helix</keyword>
<protein>
    <submittedName>
        <fullName evidence="3">Retrovirus-related Pol polyprotein from type-1 retrotransposable element R1 2</fullName>
    </submittedName>
</protein>
<sequence>MKVLGVGIDDKLSFAQHAREMGARALKCYVKMSWISATSAGLHVVRSTLLRAQTPALVLMTKVYRSVSTDALAVLTGVLPADLEVVRCGLVDGRRGSLTPRELAAVRIQCTNEVCMAWQERWSGVAGGMLTGHGCFRKRLYDMRLNERKECDCGWHEETRDHVLWDCPLYEEEKTVMLDGIVGAETGPVYFANLVETSKNFKVFKTFCQKWHFKRKRIGEPIELPLEASTSITDGAIEGVEGHDWKTGLAPALLGGGLAALLAALATLILLKRKRAPPCLRRDCSVQQVCQPHPQLYTTEPGKRNGKTLSPPDGDMHEISPYATFSMTSGGAENARCNTGCLLHLRTFGRAEPLDLAAPPSRPNLLRHSAVRIGKEARARLHQKSARATDQNIVNAPAAGGTMGSREKRKLQTRSDVTADNALEMRRVLYYRVSFLAPRYSRRRRPPRCRLHYFNTLLHRSSCPVHFSLHEYL</sequence>
<proteinExistence type="predicted"/>
<comment type="caution">
    <text evidence="3">The sequence shown here is derived from an EMBL/GenBank/DDBJ whole genome shotgun (WGS) entry which is preliminary data.</text>
</comment>
<dbReference type="Proteomes" id="UP000299102">
    <property type="component" value="Unassembled WGS sequence"/>
</dbReference>
<evidence type="ECO:0000256" key="1">
    <source>
        <dbReference type="SAM" id="MobiDB-lite"/>
    </source>
</evidence>
<evidence type="ECO:0000313" key="3">
    <source>
        <dbReference type="EMBL" id="GBO99134.1"/>
    </source>
</evidence>
<feature type="region of interest" description="Disordered" evidence="1">
    <location>
        <begin position="295"/>
        <end position="316"/>
    </location>
</feature>
<name>A0A4C1SAJ3_EUMVA</name>
<feature type="transmembrane region" description="Helical" evidence="2">
    <location>
        <begin position="249"/>
        <end position="271"/>
    </location>
</feature>
<keyword evidence="2" id="KW-0472">Membrane</keyword>
<reference evidence="3 4" key="1">
    <citation type="journal article" date="2019" name="Commun. Biol.">
        <title>The bagworm genome reveals a unique fibroin gene that provides high tensile strength.</title>
        <authorList>
            <person name="Kono N."/>
            <person name="Nakamura H."/>
            <person name="Ohtoshi R."/>
            <person name="Tomita M."/>
            <person name="Numata K."/>
            <person name="Arakawa K."/>
        </authorList>
    </citation>
    <scope>NUCLEOTIDE SEQUENCE [LARGE SCALE GENOMIC DNA]</scope>
</reference>
<evidence type="ECO:0000256" key="2">
    <source>
        <dbReference type="SAM" id="Phobius"/>
    </source>
</evidence>